<protein>
    <recommendedName>
        <fullName evidence="3">OTU domain-containing protein</fullName>
    </recommendedName>
</protein>
<comment type="caution">
    <text evidence="1">The sequence shown here is derived from an EMBL/GenBank/DDBJ whole genome shotgun (WGS) entry which is preliminary data.</text>
</comment>
<name>A0A0L0W1E1_9BASI</name>
<proteinExistence type="predicted"/>
<organism evidence="1 2">
    <name type="scientific">Puccinia striiformis f. sp. tritici PST-78</name>
    <dbReference type="NCBI Taxonomy" id="1165861"/>
    <lineage>
        <taxon>Eukaryota</taxon>
        <taxon>Fungi</taxon>
        <taxon>Dikarya</taxon>
        <taxon>Basidiomycota</taxon>
        <taxon>Pucciniomycotina</taxon>
        <taxon>Pucciniomycetes</taxon>
        <taxon>Pucciniales</taxon>
        <taxon>Pucciniaceae</taxon>
        <taxon>Puccinia</taxon>
    </lineage>
</organism>
<dbReference type="CDD" id="cd22744">
    <property type="entry name" value="OTU"/>
    <property type="match status" value="1"/>
</dbReference>
<keyword evidence="2" id="KW-1185">Reference proteome</keyword>
<gene>
    <name evidence="1" type="ORF">PSTG_01545</name>
</gene>
<dbReference type="Proteomes" id="UP000054564">
    <property type="component" value="Unassembled WGS sequence"/>
</dbReference>
<reference evidence="2" key="1">
    <citation type="submission" date="2014-03" db="EMBL/GenBank/DDBJ databases">
        <title>The Genome Sequence of Puccinia striiformis f. sp. tritici PST-78.</title>
        <authorList>
            <consortium name="The Broad Institute Genome Sequencing Platform"/>
            <person name="Cuomo C."/>
            <person name="Hulbert S."/>
            <person name="Chen X."/>
            <person name="Walker B."/>
            <person name="Young S.K."/>
            <person name="Zeng Q."/>
            <person name="Gargeya S."/>
            <person name="Fitzgerald M."/>
            <person name="Haas B."/>
            <person name="Abouelleil A."/>
            <person name="Alvarado L."/>
            <person name="Arachchi H.M."/>
            <person name="Berlin A.M."/>
            <person name="Chapman S.B."/>
            <person name="Goldberg J."/>
            <person name="Griggs A."/>
            <person name="Gujja S."/>
            <person name="Hansen M."/>
            <person name="Howarth C."/>
            <person name="Imamovic A."/>
            <person name="Larimer J."/>
            <person name="McCowan C."/>
            <person name="Montmayeur A."/>
            <person name="Murphy C."/>
            <person name="Neiman D."/>
            <person name="Pearson M."/>
            <person name="Priest M."/>
            <person name="Roberts A."/>
            <person name="Saif S."/>
            <person name="Shea T."/>
            <person name="Sisk P."/>
            <person name="Sykes S."/>
            <person name="Wortman J."/>
            <person name="Nusbaum C."/>
            <person name="Birren B."/>
        </authorList>
    </citation>
    <scope>NUCLEOTIDE SEQUENCE [LARGE SCALE GENOMIC DNA]</scope>
    <source>
        <strain evidence="2">race PST-78</strain>
    </source>
</reference>
<dbReference type="AlphaFoldDB" id="A0A0L0W1E1"/>
<evidence type="ECO:0000313" key="1">
    <source>
        <dbReference type="EMBL" id="KNF05331.1"/>
    </source>
</evidence>
<evidence type="ECO:0000313" key="2">
    <source>
        <dbReference type="Proteomes" id="UP000054564"/>
    </source>
</evidence>
<evidence type="ECO:0008006" key="3">
    <source>
        <dbReference type="Google" id="ProtNLM"/>
    </source>
</evidence>
<sequence>MSMNREQSKYANVRRRMVEEMERQEIYKNTKYLAVVADEVPYNQILANLAYTASPCHMKHWIVFPWHVALMANAFQRPVIHVSNHIMTTHLPLSHGPTNKAPIFLVYLEGRYHYNPFQFSGSVYPAPPISQSWFKWRSNVARDWEAVIQLNQEEWDQRFPVIPGITLNLEDGSSKD</sequence>
<accession>A0A0L0W1E1</accession>
<dbReference type="EMBL" id="AJIL01000008">
    <property type="protein sequence ID" value="KNF05331.1"/>
    <property type="molecule type" value="Genomic_DNA"/>
</dbReference>